<organism evidence="1 2">
    <name type="scientific">Nicotiana tabacum</name>
    <name type="common">Common tobacco</name>
    <dbReference type="NCBI Taxonomy" id="4097"/>
    <lineage>
        <taxon>Eukaryota</taxon>
        <taxon>Viridiplantae</taxon>
        <taxon>Streptophyta</taxon>
        <taxon>Embryophyta</taxon>
        <taxon>Tracheophyta</taxon>
        <taxon>Spermatophyta</taxon>
        <taxon>Magnoliopsida</taxon>
        <taxon>eudicotyledons</taxon>
        <taxon>Gunneridae</taxon>
        <taxon>Pentapetalae</taxon>
        <taxon>asterids</taxon>
        <taxon>lamiids</taxon>
        <taxon>Solanales</taxon>
        <taxon>Solanaceae</taxon>
        <taxon>Nicotianoideae</taxon>
        <taxon>Nicotianeae</taxon>
        <taxon>Nicotiana</taxon>
    </lineage>
</organism>
<keyword evidence="1" id="KW-1185">Reference proteome</keyword>
<dbReference type="Proteomes" id="UP000790787">
    <property type="component" value="Chromosome 23"/>
</dbReference>
<sequence>MNGAVEAAHKNIKRILRKIVDNHRQWHKKLAFALLGYRTTMRTSTREMPYILVYGTEADIPAEVEITSLIVIQEAKLDDAEWIYVRQEQIMFIDKKRMDAVCHGQLYQNRMTSTFNKRVKPRQFMPRQLVLKKIFPHQEEAKEKFALNWKGPYVV</sequence>
<name>A0AC58TX52_TOBAC</name>
<gene>
    <name evidence="2" type="primary">LOC142177233</name>
</gene>
<accession>A0AC58TX52</accession>
<dbReference type="RefSeq" id="XP_075101805.1">
    <property type="nucleotide sequence ID" value="XM_075245704.1"/>
</dbReference>
<reference evidence="1" key="1">
    <citation type="journal article" date="2014" name="Nat. Commun.">
        <title>The tobacco genome sequence and its comparison with those of tomato and potato.</title>
        <authorList>
            <person name="Sierro N."/>
            <person name="Battey J.N."/>
            <person name="Ouadi S."/>
            <person name="Bakaher N."/>
            <person name="Bovet L."/>
            <person name="Willig A."/>
            <person name="Goepfert S."/>
            <person name="Peitsch M.C."/>
            <person name="Ivanov N.V."/>
        </authorList>
    </citation>
    <scope>NUCLEOTIDE SEQUENCE [LARGE SCALE GENOMIC DNA]</scope>
</reference>
<evidence type="ECO:0000313" key="2">
    <source>
        <dbReference type="RefSeq" id="XP_075101805.1"/>
    </source>
</evidence>
<proteinExistence type="predicted"/>
<protein>
    <submittedName>
        <fullName evidence="2">Uncharacterized protein LOC142177233</fullName>
    </submittedName>
</protein>
<evidence type="ECO:0000313" key="1">
    <source>
        <dbReference type="Proteomes" id="UP000790787"/>
    </source>
</evidence>
<reference evidence="2" key="2">
    <citation type="submission" date="2025-08" db="UniProtKB">
        <authorList>
            <consortium name="RefSeq"/>
        </authorList>
    </citation>
    <scope>IDENTIFICATION</scope>
    <source>
        <tissue evidence="2">Leaf</tissue>
    </source>
</reference>